<dbReference type="InterPro" id="IPR017853">
    <property type="entry name" value="GH"/>
</dbReference>
<keyword evidence="5" id="KW-0119">Carbohydrate metabolism</keyword>
<evidence type="ECO:0000256" key="4">
    <source>
        <dbReference type="ARBA" id="ARBA00023001"/>
    </source>
</evidence>
<dbReference type="EMBL" id="CP024847">
    <property type="protein sequence ID" value="AUR51270.1"/>
    <property type="molecule type" value="Genomic_DNA"/>
</dbReference>
<dbReference type="PANTHER" id="PTHR35923">
    <property type="entry name" value="MAJOR EXTRACELLULAR ENDOGLUCANASE"/>
    <property type="match status" value="1"/>
</dbReference>
<proteinExistence type="predicted"/>
<evidence type="ECO:0000313" key="9">
    <source>
        <dbReference type="EMBL" id="AUR51270.1"/>
    </source>
</evidence>
<dbReference type="SUPFAM" id="SSF51445">
    <property type="entry name" value="(Trans)glycosidases"/>
    <property type="match status" value="1"/>
</dbReference>
<evidence type="ECO:0000256" key="3">
    <source>
        <dbReference type="ARBA" id="ARBA00022801"/>
    </source>
</evidence>
<comment type="catalytic activity">
    <reaction evidence="1">
        <text>Endohydrolysis of (1-&gt;4)-beta-D-glucosidic linkages in cellulose, lichenin and cereal beta-D-glucans.</text>
        <dbReference type="EC" id="3.2.1.4"/>
    </reaction>
</comment>
<evidence type="ECO:0000256" key="7">
    <source>
        <dbReference type="ARBA" id="ARBA00023326"/>
    </source>
</evidence>
<gene>
    <name evidence="9" type="ORF">CUN60_02795</name>
</gene>
<evidence type="ECO:0000256" key="5">
    <source>
        <dbReference type="ARBA" id="ARBA00023277"/>
    </source>
</evidence>
<evidence type="ECO:0000313" key="10">
    <source>
        <dbReference type="Proteomes" id="UP000236655"/>
    </source>
</evidence>
<name>A0A2I7N470_9NEIS</name>
<reference evidence="10" key="1">
    <citation type="submission" date="2017-11" db="EMBL/GenBank/DDBJ databases">
        <authorList>
            <person name="Chan K.G."/>
            <person name="Lee L.S."/>
        </authorList>
    </citation>
    <scope>NUCLEOTIDE SEQUENCE [LARGE SCALE GENOMIC DNA]</scope>
    <source>
        <strain evidence="10">DSM 100970</strain>
    </source>
</reference>
<feature type="domain" description="Glycoside hydrolase family 5" evidence="8">
    <location>
        <begin position="643"/>
        <end position="906"/>
    </location>
</feature>
<keyword evidence="10" id="KW-1185">Reference proteome</keyword>
<evidence type="ECO:0000259" key="8">
    <source>
        <dbReference type="Pfam" id="PF00150"/>
    </source>
</evidence>
<dbReference type="Pfam" id="PF00150">
    <property type="entry name" value="Cellulase"/>
    <property type="match status" value="1"/>
</dbReference>
<protein>
    <recommendedName>
        <fullName evidence="2">cellulase</fullName>
        <ecNumber evidence="2">3.2.1.4</ecNumber>
    </recommendedName>
</protein>
<dbReference type="InterPro" id="IPR001547">
    <property type="entry name" value="Glyco_hydro_5"/>
</dbReference>
<dbReference type="KEGG" id="nba:CUN60_02795"/>
<dbReference type="InterPro" id="IPR018087">
    <property type="entry name" value="Glyco_hydro_5_CS"/>
</dbReference>
<dbReference type="AlphaFoldDB" id="A0A2I7N470"/>
<dbReference type="PANTHER" id="PTHR35923:SF2">
    <property type="entry name" value="ENDOGLUCANASE"/>
    <property type="match status" value="1"/>
</dbReference>
<sequence>MNSNIIYLKIRKPQMLKVTSVLIGIFLAGCNGGNSSSSTTSATQGVIDNININRDSQLATQLSIETTLLTENQANSKAISDSSCMQILPQNGKNMITSYSGNQYYSPAQIKFTLQNKCSTYINLNGLTAVLSGININGKSFASAGGSIKWIDQDQLNGAPWLNISSANSGSNITLNLTTPSCSGNYCDWAKMPPNSSKTITINTAVNSAINSFTVSSLTLDGVTPPPAVESGSLQLIIDSSSLKSLCTTTNCAIGLDLISPASQKIASMNINPKESPVYTVKYNGLLIGNYTVSVNGSSLPNPQGGSITYKTEPASIPVSKNTTTSAQTTFSYIPAKILGSLTITNQNFPDSTLFANIGGLPGSVTSASNSYPFTINLNSSANISGLNTGNYTISVQGLADPLKGVYYKADPLSLSIVDNQNTAKSLTFSKLATSSLHKVTFSVSNLPATATNVSFAGQNAAFKYNTDSLSNGDYWFANNESAIAINIAVPTGYTVSYSPQVITPATTSVSISFQAITNSYLTTSNGQIVDSSGNIIKLKGINWFGFNNGGTMLDGLWSSDPLSGDFSTTVQRIKALGFNAVRLPFSFKDLAKSPNNFSHSNCPTATNSQLLANLTNPSVTPASGTSIPPLSYAPTRASNMCNDYLPNNSTMDRFIWVIDFFAKNGFYVLIDDHLREDQTILNSGVSSWANQWKDLATRIKNGMPASSSSKVMFDLLNEPDNFGIRWEASGSNPSLATAYLSAMDAIATVLPNNIYMVEGTGQSGINANWGDGFATNKTLISQSGLSDPNGFFTAVLSKPYVNQVVVSPHVYPPTVTNASSDYFGSGLYNRLNNSFGYLNYTGYCVNSNCHKFPVAIGEFGSRFTDNRDLLFFNSFASYLNSSNDANDGKHQPIYNWFYWSWNANSGDTGG</sequence>
<organism evidence="9 10">
    <name type="scientific">Aquella oligotrophica</name>
    <dbReference type="NCBI Taxonomy" id="2067065"/>
    <lineage>
        <taxon>Bacteria</taxon>
        <taxon>Pseudomonadati</taxon>
        <taxon>Pseudomonadota</taxon>
        <taxon>Betaproteobacteria</taxon>
        <taxon>Neisseriales</taxon>
        <taxon>Neisseriaceae</taxon>
        <taxon>Aquella</taxon>
    </lineage>
</organism>
<dbReference type="OrthoDB" id="1153097at2"/>
<dbReference type="Gene3D" id="3.20.20.80">
    <property type="entry name" value="Glycosidases"/>
    <property type="match status" value="1"/>
</dbReference>
<dbReference type="GO" id="GO:0030245">
    <property type="term" value="P:cellulose catabolic process"/>
    <property type="evidence" value="ECO:0007669"/>
    <property type="project" value="UniProtKB-KW"/>
</dbReference>
<evidence type="ECO:0000256" key="6">
    <source>
        <dbReference type="ARBA" id="ARBA00023295"/>
    </source>
</evidence>
<dbReference type="GO" id="GO:0008810">
    <property type="term" value="F:cellulase activity"/>
    <property type="evidence" value="ECO:0007669"/>
    <property type="project" value="UniProtKB-EC"/>
</dbReference>
<keyword evidence="7" id="KW-0624">Polysaccharide degradation</keyword>
<dbReference type="EC" id="3.2.1.4" evidence="2"/>
<evidence type="ECO:0000256" key="1">
    <source>
        <dbReference type="ARBA" id="ARBA00000966"/>
    </source>
</evidence>
<dbReference type="Proteomes" id="UP000236655">
    <property type="component" value="Chromosome"/>
</dbReference>
<evidence type="ECO:0000256" key="2">
    <source>
        <dbReference type="ARBA" id="ARBA00012601"/>
    </source>
</evidence>
<dbReference type="PROSITE" id="PS00659">
    <property type="entry name" value="GLYCOSYL_HYDROL_F5"/>
    <property type="match status" value="1"/>
</dbReference>
<keyword evidence="6" id="KW-0326">Glycosidase</keyword>
<dbReference type="RefSeq" id="WP_102950570.1">
    <property type="nucleotide sequence ID" value="NZ_CP024847.1"/>
</dbReference>
<keyword evidence="4" id="KW-0136">Cellulose degradation</keyword>
<accession>A0A2I7N470</accession>
<keyword evidence="3" id="KW-0378">Hydrolase</keyword>